<keyword evidence="4" id="KW-0175">Coiled coil</keyword>
<sequence length="190" mass="21034">MERILVVSSTDKSHTMLAQFLVSCGVQSQLYRAKAGSEARRALVDGEFDLVLVNTPLPDEFGHELAQLAAGETTAGVILLAKAEIADSVAEKVEDDGVFVVPKPLSRVLFMQALRMTRAARSRLNGLQNENRRLQKRIEDIRLVDRAKCLLIECCGMSEPEAHSYIEQQAMNRRCPKRDIAQGIIDGDTP</sequence>
<dbReference type="InterPro" id="IPR011006">
    <property type="entry name" value="CheY-like_superfamily"/>
</dbReference>
<dbReference type="InterPro" id="IPR036388">
    <property type="entry name" value="WH-like_DNA-bd_sf"/>
</dbReference>
<dbReference type="RefSeq" id="WP_186970576.1">
    <property type="nucleotide sequence ID" value="NZ_JACOPK010000011.1"/>
</dbReference>
<evidence type="ECO:0000259" key="6">
    <source>
        <dbReference type="PROSITE" id="PS50921"/>
    </source>
</evidence>
<comment type="caution">
    <text evidence="7">The sequence shown here is derived from an EMBL/GenBank/DDBJ whole genome shotgun (WGS) entry which is preliminary data.</text>
</comment>
<dbReference type="InterPro" id="IPR005561">
    <property type="entry name" value="ANTAR"/>
</dbReference>
<gene>
    <name evidence="7" type="ORF">H8S02_11085</name>
</gene>
<dbReference type="PIRSF" id="PIRSF036382">
    <property type="entry name" value="RR_antiterm"/>
    <property type="match status" value="1"/>
</dbReference>
<evidence type="ECO:0000256" key="2">
    <source>
        <dbReference type="ARBA" id="ARBA00024867"/>
    </source>
</evidence>
<feature type="domain" description="Response regulatory" evidence="5">
    <location>
        <begin position="3"/>
        <end position="118"/>
    </location>
</feature>
<comment type="caution">
    <text evidence="3">Lacks conserved residue(s) required for the propagation of feature annotation.</text>
</comment>
<feature type="domain" description="ANTAR" evidence="6">
    <location>
        <begin position="124"/>
        <end position="185"/>
    </location>
</feature>
<dbReference type="PROSITE" id="PS51257">
    <property type="entry name" value="PROKAR_LIPOPROTEIN"/>
    <property type="match status" value="1"/>
</dbReference>
<evidence type="ECO:0000256" key="4">
    <source>
        <dbReference type="SAM" id="Coils"/>
    </source>
</evidence>
<evidence type="ECO:0000259" key="5">
    <source>
        <dbReference type="PROSITE" id="PS50110"/>
    </source>
</evidence>
<dbReference type="InterPro" id="IPR008327">
    <property type="entry name" value="Sig_transdc_resp-reg_antiterm"/>
</dbReference>
<feature type="coiled-coil region" evidence="4">
    <location>
        <begin position="117"/>
        <end position="144"/>
    </location>
</feature>
<keyword evidence="8" id="KW-1185">Reference proteome</keyword>
<name>A0ABR7GQ85_9FIRM</name>
<evidence type="ECO:0000313" key="7">
    <source>
        <dbReference type="EMBL" id="MBC5696480.1"/>
    </source>
</evidence>
<evidence type="ECO:0000313" key="8">
    <source>
        <dbReference type="Proteomes" id="UP000641741"/>
    </source>
</evidence>
<dbReference type="PROSITE" id="PS50110">
    <property type="entry name" value="RESPONSE_REGULATORY"/>
    <property type="match status" value="1"/>
</dbReference>
<protein>
    <recommendedName>
        <fullName evidence="1">Stage 0 sporulation protein A homolog</fullName>
    </recommendedName>
</protein>
<dbReference type="Gene3D" id="1.10.10.10">
    <property type="entry name" value="Winged helix-like DNA-binding domain superfamily/Winged helix DNA-binding domain"/>
    <property type="match status" value="1"/>
</dbReference>
<dbReference type="Gene3D" id="3.40.50.2300">
    <property type="match status" value="1"/>
</dbReference>
<accession>A0ABR7GQ85</accession>
<organism evidence="7 8">
    <name type="scientific">Agathobaculum hominis</name>
    <dbReference type="NCBI Taxonomy" id="2763014"/>
    <lineage>
        <taxon>Bacteria</taxon>
        <taxon>Bacillati</taxon>
        <taxon>Bacillota</taxon>
        <taxon>Clostridia</taxon>
        <taxon>Eubacteriales</taxon>
        <taxon>Butyricicoccaceae</taxon>
        <taxon>Agathobaculum</taxon>
    </lineage>
</organism>
<comment type="function">
    <text evidence="2">May play the central regulatory role in sporulation. It may be an element of the effector pathway responsible for the activation of sporulation genes in response to nutritional stress. Spo0A may act in concert with spo0H (a sigma factor) to control the expression of some genes that are critical to the sporulation process.</text>
</comment>
<dbReference type="SUPFAM" id="SSF52172">
    <property type="entry name" value="CheY-like"/>
    <property type="match status" value="1"/>
</dbReference>
<dbReference type="SMART" id="SM01012">
    <property type="entry name" value="ANTAR"/>
    <property type="match status" value="1"/>
</dbReference>
<dbReference type="Pfam" id="PF03861">
    <property type="entry name" value="ANTAR"/>
    <property type="match status" value="1"/>
</dbReference>
<reference evidence="7 8" key="1">
    <citation type="submission" date="2020-08" db="EMBL/GenBank/DDBJ databases">
        <title>Genome public.</title>
        <authorList>
            <person name="Liu C."/>
            <person name="Sun Q."/>
        </authorList>
    </citation>
    <scope>NUCLEOTIDE SEQUENCE [LARGE SCALE GENOMIC DNA]</scope>
    <source>
        <strain evidence="7 8">M2</strain>
    </source>
</reference>
<dbReference type="EMBL" id="JACOPK010000011">
    <property type="protein sequence ID" value="MBC5696480.1"/>
    <property type="molecule type" value="Genomic_DNA"/>
</dbReference>
<evidence type="ECO:0000256" key="1">
    <source>
        <dbReference type="ARBA" id="ARBA00018672"/>
    </source>
</evidence>
<proteinExistence type="predicted"/>
<dbReference type="Proteomes" id="UP000641741">
    <property type="component" value="Unassembled WGS sequence"/>
</dbReference>
<evidence type="ECO:0000256" key="3">
    <source>
        <dbReference type="PROSITE-ProRule" id="PRU00169"/>
    </source>
</evidence>
<dbReference type="PROSITE" id="PS50921">
    <property type="entry name" value="ANTAR"/>
    <property type="match status" value="1"/>
</dbReference>
<dbReference type="InterPro" id="IPR001789">
    <property type="entry name" value="Sig_transdc_resp-reg_receiver"/>
</dbReference>